<protein>
    <submittedName>
        <fullName evidence="2">Uncharacterized protein</fullName>
    </submittedName>
</protein>
<sequence>MKWPPRNRALRDGGPQPGGISDARAVSLPILLPKGCHKTLQRGRSLVGHRVSPLPPAQDVHPTAAYDLALSRSLA</sequence>
<evidence type="ECO:0000313" key="3">
    <source>
        <dbReference type="Proteomes" id="UP001066276"/>
    </source>
</evidence>
<dbReference type="AlphaFoldDB" id="A0AAV7RIL6"/>
<proteinExistence type="predicted"/>
<reference evidence="2" key="1">
    <citation type="journal article" date="2022" name="bioRxiv">
        <title>Sequencing and chromosome-scale assembly of the giantPleurodeles waltlgenome.</title>
        <authorList>
            <person name="Brown T."/>
            <person name="Elewa A."/>
            <person name="Iarovenko S."/>
            <person name="Subramanian E."/>
            <person name="Araus A.J."/>
            <person name="Petzold A."/>
            <person name="Susuki M."/>
            <person name="Suzuki K.-i.T."/>
            <person name="Hayashi T."/>
            <person name="Toyoda A."/>
            <person name="Oliveira C."/>
            <person name="Osipova E."/>
            <person name="Leigh N.D."/>
            <person name="Simon A."/>
            <person name="Yun M.H."/>
        </authorList>
    </citation>
    <scope>NUCLEOTIDE SEQUENCE</scope>
    <source>
        <strain evidence="2">20211129_DDA</strain>
        <tissue evidence="2">Liver</tissue>
    </source>
</reference>
<organism evidence="2 3">
    <name type="scientific">Pleurodeles waltl</name>
    <name type="common">Iberian ribbed newt</name>
    <dbReference type="NCBI Taxonomy" id="8319"/>
    <lineage>
        <taxon>Eukaryota</taxon>
        <taxon>Metazoa</taxon>
        <taxon>Chordata</taxon>
        <taxon>Craniata</taxon>
        <taxon>Vertebrata</taxon>
        <taxon>Euteleostomi</taxon>
        <taxon>Amphibia</taxon>
        <taxon>Batrachia</taxon>
        <taxon>Caudata</taxon>
        <taxon>Salamandroidea</taxon>
        <taxon>Salamandridae</taxon>
        <taxon>Pleurodelinae</taxon>
        <taxon>Pleurodeles</taxon>
    </lineage>
</organism>
<gene>
    <name evidence="2" type="ORF">NDU88_004252</name>
</gene>
<evidence type="ECO:0000313" key="2">
    <source>
        <dbReference type="EMBL" id="KAJ1151472.1"/>
    </source>
</evidence>
<name>A0AAV7RIL6_PLEWA</name>
<accession>A0AAV7RIL6</accession>
<comment type="caution">
    <text evidence="2">The sequence shown here is derived from an EMBL/GenBank/DDBJ whole genome shotgun (WGS) entry which is preliminary data.</text>
</comment>
<evidence type="ECO:0000256" key="1">
    <source>
        <dbReference type="SAM" id="MobiDB-lite"/>
    </source>
</evidence>
<keyword evidence="3" id="KW-1185">Reference proteome</keyword>
<dbReference type="EMBL" id="JANPWB010000009">
    <property type="protein sequence ID" value="KAJ1151472.1"/>
    <property type="molecule type" value="Genomic_DNA"/>
</dbReference>
<dbReference type="Proteomes" id="UP001066276">
    <property type="component" value="Chromosome 5"/>
</dbReference>
<feature type="region of interest" description="Disordered" evidence="1">
    <location>
        <begin position="1"/>
        <end position="22"/>
    </location>
</feature>